<reference evidence="9 10" key="1">
    <citation type="journal article" date="2017" name="Gigascience">
        <title>Draft genome of the honey bee ectoparasitic mite, Tropilaelaps mercedesae, is shaped by the parasitic life history.</title>
        <authorList>
            <person name="Dong X."/>
            <person name="Armstrong S.D."/>
            <person name="Xia D."/>
            <person name="Makepeace B.L."/>
            <person name="Darby A.C."/>
            <person name="Kadowaki T."/>
        </authorList>
    </citation>
    <scope>NUCLEOTIDE SEQUENCE [LARGE SCALE GENOMIC DNA]</scope>
    <source>
        <strain evidence="9">Wuxi-XJTLU</strain>
    </source>
</reference>
<dbReference type="InterPro" id="IPR005821">
    <property type="entry name" value="Ion_trans_dom"/>
</dbReference>
<comment type="subcellular location">
    <subcellularLocation>
        <location evidence="1">Membrane</location>
        <topology evidence="1">Multi-pass membrane protein</topology>
    </subcellularLocation>
</comment>
<gene>
    <name evidence="9" type="ORF">BIW11_01763</name>
</gene>
<dbReference type="InterPro" id="IPR039031">
    <property type="entry name" value="Mucolipin"/>
</dbReference>
<feature type="transmembrane region" description="Helical" evidence="6">
    <location>
        <begin position="120"/>
        <end position="139"/>
    </location>
</feature>
<dbReference type="EMBL" id="MNPL01019422">
    <property type="protein sequence ID" value="OQR69904.1"/>
    <property type="molecule type" value="Genomic_DNA"/>
</dbReference>
<dbReference type="InParanoid" id="A0A1V9X8L7"/>
<protein>
    <submittedName>
        <fullName evidence="9">Mucolipin-like</fullName>
    </submittedName>
</protein>
<evidence type="ECO:0000256" key="3">
    <source>
        <dbReference type="ARBA" id="ARBA00022989"/>
    </source>
</evidence>
<evidence type="ECO:0000256" key="5">
    <source>
        <dbReference type="SAM" id="MobiDB-lite"/>
    </source>
</evidence>
<feature type="transmembrane region" description="Helical" evidence="6">
    <location>
        <begin position="477"/>
        <end position="499"/>
    </location>
</feature>
<evidence type="ECO:0000259" key="8">
    <source>
        <dbReference type="Pfam" id="PF21381"/>
    </source>
</evidence>
<evidence type="ECO:0000256" key="1">
    <source>
        <dbReference type="ARBA" id="ARBA00004141"/>
    </source>
</evidence>
<feature type="compositionally biased region" description="Basic and acidic residues" evidence="5">
    <location>
        <begin position="12"/>
        <end position="24"/>
    </location>
</feature>
<accession>A0A1V9X8L7</accession>
<dbReference type="PANTHER" id="PTHR12127">
    <property type="entry name" value="MUCOLIPIN"/>
    <property type="match status" value="1"/>
</dbReference>
<keyword evidence="2 6" id="KW-0812">Transmembrane</keyword>
<evidence type="ECO:0000259" key="7">
    <source>
        <dbReference type="Pfam" id="PF00520"/>
    </source>
</evidence>
<dbReference type="CDD" id="cd21050">
    <property type="entry name" value="ELD_TRPML"/>
    <property type="match status" value="1"/>
</dbReference>
<organism evidence="9 10">
    <name type="scientific">Tropilaelaps mercedesae</name>
    <dbReference type="NCBI Taxonomy" id="418985"/>
    <lineage>
        <taxon>Eukaryota</taxon>
        <taxon>Metazoa</taxon>
        <taxon>Ecdysozoa</taxon>
        <taxon>Arthropoda</taxon>
        <taxon>Chelicerata</taxon>
        <taxon>Arachnida</taxon>
        <taxon>Acari</taxon>
        <taxon>Parasitiformes</taxon>
        <taxon>Mesostigmata</taxon>
        <taxon>Gamasina</taxon>
        <taxon>Dermanyssoidea</taxon>
        <taxon>Laelapidae</taxon>
        <taxon>Tropilaelaps</taxon>
    </lineage>
</organism>
<feature type="transmembrane region" description="Helical" evidence="6">
    <location>
        <begin position="435"/>
        <end position="457"/>
    </location>
</feature>
<dbReference type="STRING" id="418985.A0A1V9X8L7"/>
<feature type="transmembrane region" description="Helical" evidence="6">
    <location>
        <begin position="551"/>
        <end position="572"/>
    </location>
</feature>
<evidence type="ECO:0000256" key="6">
    <source>
        <dbReference type="SAM" id="Phobius"/>
    </source>
</evidence>
<dbReference type="GO" id="GO:0005886">
    <property type="term" value="C:plasma membrane"/>
    <property type="evidence" value="ECO:0007669"/>
    <property type="project" value="TreeGrafter"/>
</dbReference>
<comment type="caution">
    <text evidence="9">The sequence shown here is derived from an EMBL/GenBank/DDBJ whole genome shotgun (WGS) entry which is preliminary data.</text>
</comment>
<dbReference type="InterPro" id="IPR049134">
    <property type="entry name" value="MCLN_ECD"/>
</dbReference>
<feature type="transmembrane region" description="Helical" evidence="6">
    <location>
        <begin position="353"/>
        <end position="377"/>
    </location>
</feature>
<keyword evidence="3 6" id="KW-1133">Transmembrane helix</keyword>
<dbReference type="GO" id="GO:0005765">
    <property type="term" value="C:lysosomal membrane"/>
    <property type="evidence" value="ECO:0007669"/>
    <property type="project" value="TreeGrafter"/>
</dbReference>
<dbReference type="Pfam" id="PF00520">
    <property type="entry name" value="Ion_trans"/>
    <property type="match status" value="1"/>
</dbReference>
<dbReference type="Gene3D" id="1.10.287.70">
    <property type="match status" value="1"/>
</dbReference>
<dbReference type="Proteomes" id="UP000192247">
    <property type="component" value="Unassembled WGS sequence"/>
</dbReference>
<keyword evidence="4 6" id="KW-0472">Membrane</keyword>
<dbReference type="AlphaFoldDB" id="A0A1V9X8L7"/>
<keyword evidence="10" id="KW-1185">Reference proteome</keyword>
<evidence type="ECO:0000256" key="2">
    <source>
        <dbReference type="ARBA" id="ARBA00022692"/>
    </source>
</evidence>
<evidence type="ECO:0000313" key="10">
    <source>
        <dbReference type="Proteomes" id="UP000192247"/>
    </source>
</evidence>
<dbReference type="PANTHER" id="PTHR12127:SF7">
    <property type="entry name" value="SD02261P"/>
    <property type="match status" value="1"/>
</dbReference>
<name>A0A1V9X8L7_9ACAR</name>
<dbReference type="GO" id="GO:0072345">
    <property type="term" value="F:NAADP-sensitive calcium-release channel activity"/>
    <property type="evidence" value="ECO:0007669"/>
    <property type="project" value="TreeGrafter"/>
</dbReference>
<feature type="domain" description="Mucolipin extracytosolic" evidence="8">
    <location>
        <begin position="175"/>
        <end position="330"/>
    </location>
</feature>
<proteinExistence type="predicted"/>
<sequence length="628" mass="72793">MDSAPLIGDNVAEEHENYQERVTDDEPEECFENCSPGMFQEQLRQHFLTHSRGSSINLSFDRSNLTDISTSTSSCSGDTFREQLLSNPPQLRMYIKEKLRYHFMSPLEKWRYRRVFPWKMLFQIIKIFIVTFQILLFGVDSSQFYRKHSATETTLKTYFLEEWDSVRDIYFYPPADGPYAVYTEEELFSSINTAIRKYARVTEDPIGSFDYDSPNGTIVPPHLCLKYYNVAQVFPFNETVSFNNKVMFHCLEINPSNYSNFSIVTYLNGTDIAVDLQRLIAARLDFKLSTTYRREHPVFGRLVAYRMSFSIVYKNQLRDGLVEVNLNVTSSADLDADGKLYVAAEIARQTLNAAVIILCLVSLFLCIRSIIRCFSLLHKTVEYFRTHRQLELTFSDRFEFVDLWLCLIVLNDILVIAGTTIKMTNELNLLSRQRYLWASVLLGTGLLLVWSGVLRYLGYFRTYNVLMLTLKKSAPNLMKFVICALILFMGYSICGWIVLGPHHMKFNTLSTSLECLYAITNGDDIFATFALASDEYAGHRIPPMIWWFARVYLYSFVILFICVVINLIYAVIVDAFDTIKEESDANSHKRKSLVQEFIEERPEMASSINYLLDEEIEGRMSTFEVRKE</sequence>
<dbReference type="OrthoDB" id="263481at2759"/>
<evidence type="ECO:0000256" key="4">
    <source>
        <dbReference type="ARBA" id="ARBA00023136"/>
    </source>
</evidence>
<evidence type="ECO:0000313" key="9">
    <source>
        <dbReference type="EMBL" id="OQR69904.1"/>
    </source>
</evidence>
<feature type="region of interest" description="Disordered" evidence="5">
    <location>
        <begin position="1"/>
        <end position="24"/>
    </location>
</feature>
<dbReference type="Pfam" id="PF21381">
    <property type="entry name" value="MCLN_ECD"/>
    <property type="match status" value="1"/>
</dbReference>
<feature type="domain" description="Ion transport" evidence="7">
    <location>
        <begin position="380"/>
        <end position="583"/>
    </location>
</feature>
<feature type="transmembrane region" description="Helical" evidence="6">
    <location>
        <begin position="398"/>
        <end position="423"/>
    </location>
</feature>